<name>A0AAJ4P3K9_ACILW</name>
<reference evidence="2" key="2">
    <citation type="journal article" date="2019" name="Nat. Commun.">
        <title>Spatiotemporal dynamics of multidrug resistant bacteria on intensive care unit surfaces.</title>
        <authorList>
            <person name="D'Souza A.W."/>
            <person name="Potter R.F."/>
            <person name="Wallace M."/>
            <person name="Shupe A."/>
            <person name="Patel S."/>
            <person name="Sun X."/>
            <person name="Gul D."/>
            <person name="Kwon J.H."/>
            <person name="Andleeb S."/>
            <person name="Burnham C.D."/>
            <person name="Dantas G."/>
        </authorList>
    </citation>
    <scope>NUCLEOTIDE SEQUENCE</scope>
    <source>
        <strain evidence="2">AL_065</strain>
    </source>
</reference>
<dbReference type="Proteomes" id="UP000293391">
    <property type="component" value="Chromosome"/>
</dbReference>
<sequence>MNPKPVFLQPLRTIQLTLVILWLYQGLIPKILFQSPAEITIWQNMGFELGLAKVLVGLSGGCEMLFGLCFLKWNRSILLHRLNIIGLAGLLLLIAFTAPLQLTAAFNPVVMNTAMLMLSVVAIQLIQEEQQEVLKQ</sequence>
<evidence type="ECO:0000313" key="3">
    <source>
        <dbReference type="Proteomes" id="UP000293391"/>
    </source>
</evidence>
<gene>
    <name evidence="2" type="ORF">EVX74_013935</name>
</gene>
<keyword evidence="1" id="KW-0812">Transmembrane</keyword>
<feature type="transmembrane region" description="Helical" evidence="1">
    <location>
        <begin position="12"/>
        <end position="32"/>
    </location>
</feature>
<dbReference type="RefSeq" id="WP_004278508.1">
    <property type="nucleotide sequence ID" value="NZ_CP059081.1"/>
</dbReference>
<protein>
    <submittedName>
        <fullName evidence="2">DoxX-like family protein</fullName>
    </submittedName>
</protein>
<evidence type="ECO:0000313" key="2">
    <source>
        <dbReference type="EMBL" id="QXR07148.1"/>
    </source>
</evidence>
<proteinExistence type="predicted"/>
<organism evidence="2 3">
    <name type="scientific">Acinetobacter lwoffii</name>
    <dbReference type="NCBI Taxonomy" id="28090"/>
    <lineage>
        <taxon>Bacteria</taxon>
        <taxon>Pseudomonadati</taxon>
        <taxon>Pseudomonadota</taxon>
        <taxon>Gammaproteobacteria</taxon>
        <taxon>Moraxellales</taxon>
        <taxon>Moraxellaceae</taxon>
        <taxon>Acinetobacter</taxon>
    </lineage>
</organism>
<feature type="transmembrane region" description="Helical" evidence="1">
    <location>
        <begin position="104"/>
        <end position="126"/>
    </location>
</feature>
<reference evidence="2" key="3">
    <citation type="submission" date="2021-06" db="EMBL/GenBank/DDBJ databases">
        <authorList>
            <person name="Diorio-Toth L."/>
        </authorList>
    </citation>
    <scope>NUCLEOTIDE SEQUENCE</scope>
    <source>
        <strain evidence="2">AL_065</strain>
    </source>
</reference>
<dbReference type="AlphaFoldDB" id="A0AAJ4P3K9"/>
<dbReference type="InterPro" id="IPR025695">
    <property type="entry name" value="DoxX-like"/>
</dbReference>
<dbReference type="Pfam" id="PF13781">
    <property type="entry name" value="DoxX_3"/>
    <property type="match status" value="1"/>
</dbReference>
<dbReference type="EMBL" id="CP078045">
    <property type="protein sequence ID" value="QXR07148.1"/>
    <property type="molecule type" value="Genomic_DNA"/>
</dbReference>
<keyword evidence="1" id="KW-0472">Membrane</keyword>
<feature type="transmembrane region" description="Helical" evidence="1">
    <location>
        <begin position="52"/>
        <end position="71"/>
    </location>
</feature>
<keyword evidence="1" id="KW-1133">Transmembrane helix</keyword>
<feature type="transmembrane region" description="Helical" evidence="1">
    <location>
        <begin position="78"/>
        <end position="98"/>
    </location>
</feature>
<accession>A0AAJ4P3K9</accession>
<reference evidence="2" key="1">
    <citation type="submission" date="2018-10" db="EMBL/GenBank/DDBJ databases">
        <authorList>
            <person name="D'Souza A.W."/>
            <person name="Potter R.F."/>
            <person name="Wallace M."/>
            <person name="Shupe A."/>
            <person name="Patel S."/>
            <person name="Sun S."/>
            <person name="Gul D."/>
            <person name="Kwon J.H."/>
            <person name="Andleeb S."/>
            <person name="Burnham C.-A.D."/>
            <person name="Dantas G."/>
        </authorList>
    </citation>
    <scope>NUCLEOTIDE SEQUENCE</scope>
    <source>
        <strain evidence="2">AL_065</strain>
    </source>
</reference>
<evidence type="ECO:0000256" key="1">
    <source>
        <dbReference type="SAM" id="Phobius"/>
    </source>
</evidence>